<feature type="signal peptide" evidence="1">
    <location>
        <begin position="1"/>
        <end position="21"/>
    </location>
</feature>
<accession>A0A1X6ZVD7</accession>
<dbReference type="Proteomes" id="UP000193061">
    <property type="component" value="Unassembled WGS sequence"/>
</dbReference>
<evidence type="ECO:0008006" key="4">
    <source>
        <dbReference type="Google" id="ProtNLM"/>
    </source>
</evidence>
<gene>
    <name evidence="2" type="ORF">ROA7450_03233</name>
</gene>
<dbReference type="SUPFAM" id="SSF56935">
    <property type="entry name" value="Porins"/>
    <property type="match status" value="1"/>
</dbReference>
<dbReference type="EMBL" id="FWFX01000011">
    <property type="protein sequence ID" value="SLN61973.1"/>
    <property type="molecule type" value="Genomic_DNA"/>
</dbReference>
<name>A0A1X6ZVD7_9RHOB</name>
<dbReference type="AlphaFoldDB" id="A0A1X6ZVD7"/>
<keyword evidence="1" id="KW-0732">Signal</keyword>
<keyword evidence="3" id="KW-1185">Reference proteome</keyword>
<evidence type="ECO:0000313" key="2">
    <source>
        <dbReference type="EMBL" id="SLN61973.1"/>
    </source>
</evidence>
<evidence type="ECO:0000256" key="1">
    <source>
        <dbReference type="SAM" id="SignalP"/>
    </source>
</evidence>
<protein>
    <recommendedName>
        <fullName evidence="4">Outer membrane protein beta-barrel domain-containing protein</fullName>
    </recommendedName>
</protein>
<proteinExistence type="predicted"/>
<reference evidence="2 3" key="1">
    <citation type="submission" date="2017-03" db="EMBL/GenBank/DDBJ databases">
        <authorList>
            <person name="Afonso C.L."/>
            <person name="Miller P.J."/>
            <person name="Scott M.A."/>
            <person name="Spackman E."/>
            <person name="Goraichik I."/>
            <person name="Dimitrov K.M."/>
            <person name="Suarez D.L."/>
            <person name="Swayne D.E."/>
        </authorList>
    </citation>
    <scope>NUCLEOTIDE SEQUENCE [LARGE SCALE GENOMIC DNA]</scope>
    <source>
        <strain evidence="2 3">CECT 7450</strain>
    </source>
</reference>
<sequence>MTFRPTICAIVCMLLPNLSSADTVVLSFSNDRQYELAGYLFLPTSTTGTSTIDGIEADIDLSLSDALDLLDVAASFRAESWKGDWGLIFDANYLSLEANENLSRGGSVDGDVEQYWLAFLGTYRVSRGTLSGGQPYSIDVQAGVRYNSLKQKINISGPGTSLGGTETWWEPVIGARYAWKINEKWSGAVLADAGGFGVNDSDLQWSTTLSFDYSFDGARSLKLGVRYYSIDFSTNRPGGEFAYDASQVGPFIGYSYSF</sequence>
<evidence type="ECO:0000313" key="3">
    <source>
        <dbReference type="Proteomes" id="UP000193061"/>
    </source>
</evidence>
<organism evidence="2 3">
    <name type="scientific">Roseovarius albus</name>
    <dbReference type="NCBI Taxonomy" id="1247867"/>
    <lineage>
        <taxon>Bacteria</taxon>
        <taxon>Pseudomonadati</taxon>
        <taxon>Pseudomonadota</taxon>
        <taxon>Alphaproteobacteria</taxon>
        <taxon>Rhodobacterales</taxon>
        <taxon>Roseobacteraceae</taxon>
        <taxon>Roseovarius</taxon>
    </lineage>
</organism>
<feature type="chain" id="PRO_5012055629" description="Outer membrane protein beta-barrel domain-containing protein" evidence="1">
    <location>
        <begin position="22"/>
        <end position="258"/>
    </location>
</feature>